<dbReference type="Proteomes" id="UP000185628">
    <property type="component" value="Unassembled WGS sequence"/>
</dbReference>
<gene>
    <name evidence="4" type="ORF">BSZ39_04465</name>
</gene>
<dbReference type="NCBIfam" id="NF038134">
    <property type="entry name" value="choice_anch_M"/>
    <property type="match status" value="1"/>
</dbReference>
<feature type="transmembrane region" description="Helical" evidence="2">
    <location>
        <begin position="288"/>
        <end position="309"/>
    </location>
</feature>
<accession>A0A1Q5Q3E5</accession>
<protein>
    <recommendedName>
        <fullName evidence="6">Surface-anchored protein</fullName>
    </recommendedName>
</protein>
<keyword evidence="2" id="KW-0812">Transmembrane</keyword>
<feature type="chain" id="PRO_5012321337" description="Surface-anchored protein" evidence="3">
    <location>
        <begin position="30"/>
        <end position="322"/>
    </location>
</feature>
<feature type="region of interest" description="Disordered" evidence="1">
    <location>
        <begin position="244"/>
        <end position="284"/>
    </location>
</feature>
<keyword evidence="5" id="KW-1185">Reference proteome</keyword>
<dbReference type="AlphaFoldDB" id="A0A1Q5Q3E5"/>
<evidence type="ECO:0000256" key="3">
    <source>
        <dbReference type="SAM" id="SignalP"/>
    </source>
</evidence>
<sequence>MPHIMTSAFKRAWLAIAMVTLIGATSAQAATEPPPSDPALEQKVDANEKVSNEPAEIATGHVDMGPKLIDGAMQAAVRDDSVSPPVWRTLDSAVLRVNDKAITELPEDPRYEFLGIPAGTKVHVVPQTQNQDVIWLGWNTQDPAIVDMIDRGVTMTYRGHTGPGEVHLFVESGTFDAPPTQLWSSTGKPGQDFWVNTNTHTHANWVFTEPGVHLVDFTIKTTTRDGKEVRADGTLRFAVGDAANADEARTATSEASSAPAEESSAAPAESSAAPSEAAAPEEKSSSSALPIVLAAGGSLLVLGALAAFFTMRTRKLKAQVNE</sequence>
<comment type="caution">
    <text evidence="4">The sequence shown here is derived from an EMBL/GenBank/DDBJ whole genome shotgun (WGS) entry which is preliminary data.</text>
</comment>
<reference evidence="5" key="1">
    <citation type="submission" date="2016-12" db="EMBL/GenBank/DDBJ databases">
        <authorList>
            <person name="Meng X."/>
        </authorList>
    </citation>
    <scope>NUCLEOTIDE SEQUENCE [LARGE SCALE GENOMIC DNA]</scope>
    <source>
        <strain evidence="5">DSM 19116</strain>
    </source>
</reference>
<dbReference type="NCBIfam" id="TIGR03769">
    <property type="entry name" value="P_ac_wall_RPT"/>
    <property type="match status" value="1"/>
</dbReference>
<name>A0A1Q5Q3E5_9ACTO</name>
<dbReference type="EMBL" id="MQVR01000018">
    <property type="protein sequence ID" value="OKL54354.1"/>
    <property type="molecule type" value="Genomic_DNA"/>
</dbReference>
<evidence type="ECO:0000256" key="1">
    <source>
        <dbReference type="SAM" id="MobiDB-lite"/>
    </source>
</evidence>
<evidence type="ECO:0000256" key="2">
    <source>
        <dbReference type="SAM" id="Phobius"/>
    </source>
</evidence>
<evidence type="ECO:0000313" key="4">
    <source>
        <dbReference type="EMBL" id="OKL54354.1"/>
    </source>
</evidence>
<feature type="compositionally biased region" description="Low complexity" evidence="1">
    <location>
        <begin position="253"/>
        <end position="278"/>
    </location>
</feature>
<dbReference type="InterPro" id="IPR022435">
    <property type="entry name" value="Surface-anchored_actinobac"/>
</dbReference>
<organism evidence="4 5">
    <name type="scientific">Bowdeniella nasicola</name>
    <dbReference type="NCBI Taxonomy" id="208480"/>
    <lineage>
        <taxon>Bacteria</taxon>
        <taxon>Bacillati</taxon>
        <taxon>Actinomycetota</taxon>
        <taxon>Actinomycetes</taxon>
        <taxon>Actinomycetales</taxon>
        <taxon>Actinomycetaceae</taxon>
        <taxon>Bowdeniella</taxon>
    </lineage>
</organism>
<evidence type="ECO:0000313" key="5">
    <source>
        <dbReference type="Proteomes" id="UP000185628"/>
    </source>
</evidence>
<proteinExistence type="predicted"/>
<evidence type="ECO:0008006" key="6">
    <source>
        <dbReference type="Google" id="ProtNLM"/>
    </source>
</evidence>
<keyword evidence="2" id="KW-1133">Transmembrane helix</keyword>
<feature type="signal peptide" evidence="3">
    <location>
        <begin position="1"/>
        <end position="29"/>
    </location>
</feature>
<keyword evidence="3" id="KW-0732">Signal</keyword>
<keyword evidence="2" id="KW-0472">Membrane</keyword>